<protein>
    <submittedName>
        <fullName evidence="1">Uncharacterized protein</fullName>
    </submittedName>
</protein>
<reference evidence="1" key="1">
    <citation type="submission" date="2023-03" db="EMBL/GenBank/DDBJ databases">
        <title>Chromosome-scale reference genome and RAD-based genetic map of yellow starthistle (Centaurea solstitialis) reveal putative structural variation and QTLs associated with invader traits.</title>
        <authorList>
            <person name="Reatini B."/>
            <person name="Cang F.A."/>
            <person name="Jiang Q."/>
            <person name="Mckibben M.T.W."/>
            <person name="Barker M.S."/>
            <person name="Rieseberg L.H."/>
            <person name="Dlugosch K.M."/>
        </authorList>
    </citation>
    <scope>NUCLEOTIDE SEQUENCE</scope>
    <source>
        <strain evidence="1">CAN-66</strain>
        <tissue evidence="1">Leaf</tissue>
    </source>
</reference>
<dbReference type="InterPro" id="IPR001611">
    <property type="entry name" value="Leu-rich_rpt"/>
</dbReference>
<gene>
    <name evidence="1" type="ORF">OSB04_028912</name>
</gene>
<accession>A0AA38WBN1</accession>
<proteinExistence type="predicted"/>
<dbReference type="EMBL" id="JARYMX010000007">
    <property type="protein sequence ID" value="KAJ9542406.1"/>
    <property type="molecule type" value="Genomic_DNA"/>
</dbReference>
<sequence>MRYLGRRASCDFSPKQEAIKTWRKTTRDKKGKSLEVLKLRFNALETIDDVTGLSEEDRVEKDLTLRKIREMEEKELVDLKQNSKR</sequence>
<evidence type="ECO:0000313" key="1">
    <source>
        <dbReference type="EMBL" id="KAJ9542406.1"/>
    </source>
</evidence>
<dbReference type="PROSITE" id="PS51450">
    <property type="entry name" value="LRR"/>
    <property type="match status" value="1"/>
</dbReference>
<dbReference type="Proteomes" id="UP001172457">
    <property type="component" value="Chromosome 7"/>
</dbReference>
<keyword evidence="2" id="KW-1185">Reference proteome</keyword>
<evidence type="ECO:0000313" key="2">
    <source>
        <dbReference type="Proteomes" id="UP001172457"/>
    </source>
</evidence>
<dbReference type="AlphaFoldDB" id="A0AA38WBN1"/>
<comment type="caution">
    <text evidence="1">The sequence shown here is derived from an EMBL/GenBank/DDBJ whole genome shotgun (WGS) entry which is preliminary data.</text>
</comment>
<name>A0AA38WBN1_9ASTR</name>
<organism evidence="1 2">
    <name type="scientific">Centaurea solstitialis</name>
    <name type="common">yellow star-thistle</name>
    <dbReference type="NCBI Taxonomy" id="347529"/>
    <lineage>
        <taxon>Eukaryota</taxon>
        <taxon>Viridiplantae</taxon>
        <taxon>Streptophyta</taxon>
        <taxon>Embryophyta</taxon>
        <taxon>Tracheophyta</taxon>
        <taxon>Spermatophyta</taxon>
        <taxon>Magnoliopsida</taxon>
        <taxon>eudicotyledons</taxon>
        <taxon>Gunneridae</taxon>
        <taxon>Pentapetalae</taxon>
        <taxon>asterids</taxon>
        <taxon>campanulids</taxon>
        <taxon>Asterales</taxon>
        <taxon>Asteraceae</taxon>
        <taxon>Carduoideae</taxon>
        <taxon>Cardueae</taxon>
        <taxon>Centaureinae</taxon>
        <taxon>Centaurea</taxon>
    </lineage>
</organism>